<keyword evidence="1" id="KW-0472">Membrane</keyword>
<evidence type="ECO:0000256" key="1">
    <source>
        <dbReference type="SAM" id="Phobius"/>
    </source>
</evidence>
<reference evidence="2 3" key="1">
    <citation type="journal article" date="2009" name="Stand. Genomic Sci.">
        <title>Complete genome sequence of Kangiella koreensis type strain (SW-125).</title>
        <authorList>
            <person name="Han C."/>
            <person name="Sikorski J."/>
            <person name="Lapidus A."/>
            <person name="Nolan M."/>
            <person name="Glavina Del Rio T."/>
            <person name="Tice H."/>
            <person name="Cheng J.F."/>
            <person name="Lucas S."/>
            <person name="Chen F."/>
            <person name="Copeland A."/>
            <person name="Ivanova N."/>
            <person name="Mavromatis K."/>
            <person name="Ovchinnikova G."/>
            <person name="Pati A."/>
            <person name="Bruce D."/>
            <person name="Goodwin L."/>
            <person name="Pitluck S."/>
            <person name="Chen A."/>
            <person name="Palaniappan K."/>
            <person name="Land M."/>
            <person name="Hauser L."/>
            <person name="Chang Y.J."/>
            <person name="Jeffries C.D."/>
            <person name="Chain P."/>
            <person name="Saunders E."/>
            <person name="Brettin T."/>
            <person name="Goker M."/>
            <person name="Tindall B.J."/>
            <person name="Bristow J."/>
            <person name="Eisen J.A."/>
            <person name="Markowitz V."/>
            <person name="Hugenholtz P."/>
            <person name="Kyrpides N.C."/>
            <person name="Klenk H.P."/>
            <person name="Detter J.C."/>
        </authorList>
    </citation>
    <scope>NUCLEOTIDE SEQUENCE [LARGE SCALE GENOMIC DNA]</scope>
    <source>
        <strain evidence="3">DSM 16069 / KCTC 12182 / SW-125</strain>
    </source>
</reference>
<evidence type="ECO:0000313" key="2">
    <source>
        <dbReference type="EMBL" id="ACV27812.1"/>
    </source>
</evidence>
<keyword evidence="1" id="KW-0812">Transmembrane</keyword>
<keyword evidence="3" id="KW-1185">Reference proteome</keyword>
<dbReference type="HOGENOM" id="CLU_2649604_0_0_6"/>
<accession>C7R922</accession>
<dbReference type="KEGG" id="kko:Kkor_2403"/>
<organism evidence="2 3">
    <name type="scientific">Kangiella koreensis (strain DSM 16069 / JCM 12317 / KCTC 12182 / SW-125)</name>
    <dbReference type="NCBI Taxonomy" id="523791"/>
    <lineage>
        <taxon>Bacteria</taxon>
        <taxon>Pseudomonadati</taxon>
        <taxon>Pseudomonadota</taxon>
        <taxon>Gammaproteobacteria</taxon>
        <taxon>Kangiellales</taxon>
        <taxon>Kangiellaceae</taxon>
        <taxon>Kangiella</taxon>
    </lineage>
</organism>
<protein>
    <submittedName>
        <fullName evidence="2">Uncharacterized protein</fullName>
    </submittedName>
</protein>
<name>C7R922_KANKD</name>
<evidence type="ECO:0000313" key="3">
    <source>
        <dbReference type="Proteomes" id="UP000001231"/>
    </source>
</evidence>
<dbReference type="STRING" id="523791.Kkor_2403"/>
<gene>
    <name evidence="2" type="ordered locus">Kkor_2403</name>
</gene>
<dbReference type="AlphaFoldDB" id="C7R922"/>
<dbReference type="EMBL" id="CP001707">
    <property type="protein sequence ID" value="ACV27812.1"/>
    <property type="molecule type" value="Genomic_DNA"/>
</dbReference>
<dbReference type="InParanoid" id="C7R922"/>
<dbReference type="Proteomes" id="UP000001231">
    <property type="component" value="Chromosome"/>
</dbReference>
<sequence length="76" mass="8473">MAAHNSSKIIGSILALGLFGISSFKVISALITLEITTRRGRRILYENSPIEFFMTSGIYLFLIIISIILLVMLNKK</sequence>
<keyword evidence="1" id="KW-1133">Transmembrane helix</keyword>
<feature type="transmembrane region" description="Helical" evidence="1">
    <location>
        <begin position="52"/>
        <end position="73"/>
    </location>
</feature>
<proteinExistence type="predicted"/>